<dbReference type="InterPro" id="IPR007227">
    <property type="entry name" value="Cell_shape_determining_MreD"/>
</dbReference>
<feature type="transmembrane region" description="Helical" evidence="8">
    <location>
        <begin position="12"/>
        <end position="33"/>
    </location>
</feature>
<dbReference type="Proteomes" id="UP000249557">
    <property type="component" value="Unassembled WGS sequence"/>
</dbReference>
<reference evidence="9 10" key="1">
    <citation type="submission" date="2017-08" db="EMBL/GenBank/DDBJ databases">
        <title>Infants hospitalized years apart are colonized by the same room-sourced microbial strains.</title>
        <authorList>
            <person name="Brooks B."/>
            <person name="Olm M.R."/>
            <person name="Firek B.A."/>
            <person name="Baker R."/>
            <person name="Thomas B.C."/>
            <person name="Morowitz M.J."/>
            <person name="Banfield J.F."/>
        </authorList>
    </citation>
    <scope>NUCLEOTIDE SEQUENCE [LARGE SCALE GENOMIC DNA]</scope>
    <source>
        <strain evidence="9">S2_018_000_R2_104</strain>
    </source>
</reference>
<feature type="transmembrane region" description="Helical" evidence="8">
    <location>
        <begin position="108"/>
        <end position="130"/>
    </location>
</feature>
<comment type="caution">
    <text evidence="9">The sequence shown here is derived from an EMBL/GenBank/DDBJ whole genome shotgun (WGS) entry which is preliminary data.</text>
</comment>
<dbReference type="AlphaFoldDB" id="A0A2W4ZPR7"/>
<comment type="similarity">
    <text evidence="2">Belongs to the MreD family.</text>
</comment>
<protein>
    <submittedName>
        <fullName evidence="9">Rod shape-determining protein MreD</fullName>
    </submittedName>
</protein>
<evidence type="ECO:0000313" key="9">
    <source>
        <dbReference type="EMBL" id="PZO84343.1"/>
    </source>
</evidence>
<evidence type="ECO:0000256" key="8">
    <source>
        <dbReference type="SAM" id="Phobius"/>
    </source>
</evidence>
<name>A0A2W4ZPR7_9BACT</name>
<evidence type="ECO:0000313" key="10">
    <source>
        <dbReference type="Proteomes" id="UP000249557"/>
    </source>
</evidence>
<dbReference type="GO" id="GO:0008360">
    <property type="term" value="P:regulation of cell shape"/>
    <property type="evidence" value="ECO:0007669"/>
    <property type="project" value="UniProtKB-KW"/>
</dbReference>
<dbReference type="Pfam" id="PF04093">
    <property type="entry name" value="MreD"/>
    <property type="match status" value="1"/>
</dbReference>
<evidence type="ECO:0000256" key="7">
    <source>
        <dbReference type="ARBA" id="ARBA00023136"/>
    </source>
</evidence>
<keyword evidence="5" id="KW-0133">Cell shape</keyword>
<sequence length="178" mass="20068">MSNFYPAEFFSWTLRLMLAQGVNLLFLLLNVVSFSMPHAGDFKPFFLLMAVYYWAIYRPTVMPSYYTFFLGIIMDLQTGLPLGLSALTLVGLQMIVRRSRLFLMGQPYTTVWIGFAVLAMANAVFVWLVVSVFSTMMSLKPSMIAAFFSILLFPLASLLLQGVHRLMPASSTPHRISA</sequence>
<feature type="transmembrane region" description="Helical" evidence="8">
    <location>
        <begin position="78"/>
        <end position="96"/>
    </location>
</feature>
<feature type="transmembrane region" description="Helical" evidence="8">
    <location>
        <begin position="142"/>
        <end position="160"/>
    </location>
</feature>
<feature type="transmembrane region" description="Helical" evidence="8">
    <location>
        <begin position="45"/>
        <end position="66"/>
    </location>
</feature>
<comment type="subcellular location">
    <subcellularLocation>
        <location evidence="1">Cell membrane</location>
        <topology evidence="1">Multi-pass membrane protein</topology>
    </subcellularLocation>
</comment>
<evidence type="ECO:0000256" key="4">
    <source>
        <dbReference type="ARBA" id="ARBA00022692"/>
    </source>
</evidence>
<gene>
    <name evidence="9" type="primary">mreD</name>
    <name evidence="9" type="ORF">DI626_08350</name>
</gene>
<dbReference type="EMBL" id="QFNK01000180">
    <property type="protein sequence ID" value="PZO84343.1"/>
    <property type="molecule type" value="Genomic_DNA"/>
</dbReference>
<keyword evidence="3" id="KW-1003">Cell membrane</keyword>
<evidence type="ECO:0000256" key="2">
    <source>
        <dbReference type="ARBA" id="ARBA00007776"/>
    </source>
</evidence>
<evidence type="ECO:0000256" key="3">
    <source>
        <dbReference type="ARBA" id="ARBA00022475"/>
    </source>
</evidence>
<accession>A0A2W4ZPR7</accession>
<evidence type="ECO:0000256" key="1">
    <source>
        <dbReference type="ARBA" id="ARBA00004651"/>
    </source>
</evidence>
<organism evidence="9 10">
    <name type="scientific">Micavibrio aeruginosavorus</name>
    <dbReference type="NCBI Taxonomy" id="349221"/>
    <lineage>
        <taxon>Bacteria</taxon>
        <taxon>Pseudomonadati</taxon>
        <taxon>Bdellovibrionota</taxon>
        <taxon>Bdellovibrionia</taxon>
        <taxon>Bdellovibrionales</taxon>
        <taxon>Pseudobdellovibrionaceae</taxon>
        <taxon>Micavibrio</taxon>
    </lineage>
</organism>
<keyword evidence="4 8" id="KW-0812">Transmembrane</keyword>
<evidence type="ECO:0000256" key="6">
    <source>
        <dbReference type="ARBA" id="ARBA00022989"/>
    </source>
</evidence>
<keyword evidence="7 8" id="KW-0472">Membrane</keyword>
<dbReference type="GO" id="GO:0005886">
    <property type="term" value="C:plasma membrane"/>
    <property type="evidence" value="ECO:0007669"/>
    <property type="project" value="UniProtKB-SubCell"/>
</dbReference>
<keyword evidence="6 8" id="KW-1133">Transmembrane helix</keyword>
<dbReference type="NCBIfam" id="TIGR03426">
    <property type="entry name" value="shape_MreD"/>
    <property type="match status" value="1"/>
</dbReference>
<proteinExistence type="inferred from homology"/>
<evidence type="ECO:0000256" key="5">
    <source>
        <dbReference type="ARBA" id="ARBA00022960"/>
    </source>
</evidence>